<dbReference type="EMBL" id="BMEC01000008">
    <property type="protein sequence ID" value="GGC40372.1"/>
    <property type="molecule type" value="Genomic_DNA"/>
</dbReference>
<dbReference type="CDD" id="cd00075">
    <property type="entry name" value="HATPase"/>
    <property type="match status" value="1"/>
</dbReference>
<dbReference type="SUPFAM" id="SSF47384">
    <property type="entry name" value="Homodimeric domain of signal transducing histidine kinase"/>
    <property type="match status" value="1"/>
</dbReference>
<reference evidence="7" key="1">
    <citation type="journal article" date="2019" name="Int. J. Syst. Evol. Microbiol.">
        <title>The Global Catalogue of Microorganisms (GCM) 10K type strain sequencing project: providing services to taxonomists for standard genome sequencing and annotation.</title>
        <authorList>
            <consortium name="The Broad Institute Genomics Platform"/>
            <consortium name="The Broad Institute Genome Sequencing Center for Infectious Disease"/>
            <person name="Wu L."/>
            <person name="Ma J."/>
        </authorList>
    </citation>
    <scope>NUCLEOTIDE SEQUENCE [LARGE SCALE GENOMIC DNA]</scope>
    <source>
        <strain evidence="7">CGMCC 1.10832</strain>
    </source>
</reference>
<dbReference type="Gene3D" id="3.30.565.10">
    <property type="entry name" value="Histidine kinase-like ATPase, C-terminal domain"/>
    <property type="match status" value="1"/>
</dbReference>
<dbReference type="InterPro" id="IPR015943">
    <property type="entry name" value="WD40/YVTN_repeat-like_dom_sf"/>
</dbReference>
<dbReference type="Gene3D" id="2.130.10.10">
    <property type="entry name" value="YVTN repeat-like/Quinoprotein amine dehydrogenase"/>
    <property type="match status" value="1"/>
</dbReference>
<dbReference type="SUPFAM" id="SSF69322">
    <property type="entry name" value="Tricorn protease domain 2"/>
    <property type="match status" value="1"/>
</dbReference>
<evidence type="ECO:0000256" key="3">
    <source>
        <dbReference type="ARBA" id="ARBA00022553"/>
    </source>
</evidence>
<protein>
    <recommendedName>
        <fullName evidence="2">histidine kinase</fullName>
        <ecNumber evidence="2">2.7.13.3</ecNumber>
    </recommendedName>
</protein>
<dbReference type="InterPro" id="IPR013783">
    <property type="entry name" value="Ig-like_fold"/>
</dbReference>
<dbReference type="InterPro" id="IPR003594">
    <property type="entry name" value="HATPase_dom"/>
</dbReference>
<accession>A0ABQ1MH82</accession>
<name>A0ABQ1MH82_9BACT</name>
<feature type="domain" description="Histidine kinase" evidence="5">
    <location>
        <begin position="524"/>
        <end position="737"/>
    </location>
</feature>
<keyword evidence="3" id="KW-0597">Phosphoprotein</keyword>
<evidence type="ECO:0000259" key="5">
    <source>
        <dbReference type="PROSITE" id="PS50109"/>
    </source>
</evidence>
<keyword evidence="7" id="KW-1185">Reference proteome</keyword>
<dbReference type="Pfam" id="PF02518">
    <property type="entry name" value="HATPase_c"/>
    <property type="match status" value="1"/>
</dbReference>
<evidence type="ECO:0000313" key="7">
    <source>
        <dbReference type="Proteomes" id="UP000636010"/>
    </source>
</evidence>
<dbReference type="InterPro" id="IPR004358">
    <property type="entry name" value="Sig_transdc_His_kin-like_C"/>
</dbReference>
<dbReference type="InterPro" id="IPR036890">
    <property type="entry name" value="HATPase_C_sf"/>
</dbReference>
<gene>
    <name evidence="6" type="ORF">GCM10011506_27440</name>
</gene>
<dbReference type="PRINTS" id="PR00344">
    <property type="entry name" value="BCTRLSENSOR"/>
</dbReference>
<evidence type="ECO:0000256" key="4">
    <source>
        <dbReference type="SAM" id="Phobius"/>
    </source>
</evidence>
<dbReference type="SMART" id="SM00387">
    <property type="entry name" value="HATPase_c"/>
    <property type="match status" value="1"/>
</dbReference>
<dbReference type="EC" id="2.7.13.3" evidence="2"/>
<dbReference type="Gene3D" id="2.60.40.10">
    <property type="entry name" value="Immunoglobulins"/>
    <property type="match status" value="1"/>
</dbReference>
<keyword evidence="4" id="KW-0472">Membrane</keyword>
<keyword evidence="4" id="KW-0812">Transmembrane</keyword>
<dbReference type="InterPro" id="IPR005467">
    <property type="entry name" value="His_kinase_dom"/>
</dbReference>
<dbReference type="PANTHER" id="PTHR43547:SF2">
    <property type="entry name" value="HYBRID SIGNAL TRANSDUCTION HISTIDINE KINASE C"/>
    <property type="match status" value="1"/>
</dbReference>
<keyword evidence="4" id="KW-1133">Transmembrane helix</keyword>
<comment type="caution">
    <text evidence="6">The sequence shown here is derived from an EMBL/GenBank/DDBJ whole genome shotgun (WGS) entry which is preliminary data.</text>
</comment>
<evidence type="ECO:0000256" key="1">
    <source>
        <dbReference type="ARBA" id="ARBA00000085"/>
    </source>
</evidence>
<evidence type="ECO:0000313" key="6">
    <source>
        <dbReference type="EMBL" id="GGC40372.1"/>
    </source>
</evidence>
<dbReference type="PANTHER" id="PTHR43547">
    <property type="entry name" value="TWO-COMPONENT HISTIDINE KINASE"/>
    <property type="match status" value="1"/>
</dbReference>
<dbReference type="Proteomes" id="UP000636010">
    <property type="component" value="Unassembled WGS sequence"/>
</dbReference>
<dbReference type="Pfam" id="PF07495">
    <property type="entry name" value="Y_Y_Y"/>
    <property type="match status" value="1"/>
</dbReference>
<dbReference type="InterPro" id="IPR036097">
    <property type="entry name" value="HisK_dim/P_sf"/>
</dbReference>
<dbReference type="Gene3D" id="1.10.287.130">
    <property type="match status" value="1"/>
</dbReference>
<feature type="transmembrane region" description="Helical" evidence="4">
    <location>
        <begin position="455"/>
        <end position="474"/>
    </location>
</feature>
<organism evidence="6 7">
    <name type="scientific">Marivirga lumbricoides</name>
    <dbReference type="NCBI Taxonomy" id="1046115"/>
    <lineage>
        <taxon>Bacteria</taxon>
        <taxon>Pseudomonadati</taxon>
        <taxon>Bacteroidota</taxon>
        <taxon>Cytophagia</taxon>
        <taxon>Cytophagales</taxon>
        <taxon>Marivirgaceae</taxon>
        <taxon>Marivirga</taxon>
    </lineage>
</organism>
<dbReference type="SUPFAM" id="SSF55874">
    <property type="entry name" value="ATPase domain of HSP90 chaperone/DNA topoisomerase II/histidine kinase"/>
    <property type="match status" value="1"/>
</dbReference>
<evidence type="ECO:0000256" key="2">
    <source>
        <dbReference type="ARBA" id="ARBA00012438"/>
    </source>
</evidence>
<comment type="catalytic activity">
    <reaction evidence="1">
        <text>ATP + protein L-histidine = ADP + protein N-phospho-L-histidine.</text>
        <dbReference type="EC" id="2.7.13.3"/>
    </reaction>
</comment>
<sequence length="737" mass="85891">MKLLTIIDLKIIALIISSVLHVLPSKAQGNKKVFSDSIAFQNFDGALYRASSYNYKVAEDKDGIIYIGNENGLLEFDGASWLLHQTNNFTPVSNFKIVGDKIYTVGNDEIGYFQRNSFGKMKYYSLRNRFDSEKEIRDVWYIEELDGKVYFNSYARTLVWDGEVLRAIDLKDCHLFKVGGQLIFSAIDKGILVPYGDTVKYINSTFRFPNDAAYDIVKDSKSRWTIFTSESGIYRLDTTNFTTSLWKSEINDYFLRRDRALLAVRHFHDSLFLATSWENGIIIFNEQGEILKEFGTNSSLNTPYYNIPVVDRRGNIWLANALGMNYMKWIRNTEKLDFKPRTLLRYLTVEDSTFYVRRNDDFIDFSQSGEEVRSISFHFATPSFITQELEYSYYLEGFDKDWSPWNSETKKEYTNLNGGEFTFRVKARHLYLKDLEIEPFILTINTPTPWYLNKWNYLILSVLFVGLILVFIRFRTQKLSARNKKLELMVEQRTSELLTQQEQLKLTNDELKTINIELDNFVYRSSHDLIAPLKSLRGLIQIAQNENDAELRMRYFGLMNTSVNKLEDFIKSIMDFSTNSKKPIEYQSIKLDDLLDSIVHDIKYYDNSEKVKLIRMYDSDFEICTDVKRLHIILSNLVTNAVKYHNFHQDAEPYIKISAVKNTEYYEIHVEDNGLGIPEEFHSKIFDMFFRAHQGSQGSGLGLYIVIDTLNILNGKISFTSKLRKGTIFKIQLPLPA</sequence>
<dbReference type="PROSITE" id="PS50109">
    <property type="entry name" value="HIS_KIN"/>
    <property type="match status" value="1"/>
</dbReference>
<dbReference type="InterPro" id="IPR011123">
    <property type="entry name" value="Y_Y_Y"/>
</dbReference>
<proteinExistence type="predicted"/>
<dbReference type="RefSeq" id="WP_188464384.1">
    <property type="nucleotide sequence ID" value="NZ_BAABHU010000008.1"/>
</dbReference>